<dbReference type="AlphaFoldDB" id="A0A212L4L4"/>
<dbReference type="InterPro" id="IPR000160">
    <property type="entry name" value="GGDEF_dom"/>
</dbReference>
<sequence length="444" mass="49906">MKTAGRPRNERVTLVSSDKGMANNFHLDFLQGLPQAIAVVRVDLDMMGRPSDLVPVYGNQALFSLFGACRERFIGFSLINSRINLDKKWLYAFWETSCHGRVQELTDFWPALGRHLMVTCHQPQFGYCTCLFQDVTEHVQLEKEREKNRQKLEALLHSAVDVVFQMDHATQAIANLEESMTRYGKLFKGRSVPEALLQQGIFAPGQDDKIGEMASLVRNGLMDCTREVRARVRLNAAYTWHSLTLVGYPDPQTRDVCIIGFLKDAHDRVKERADLRNRAEKDALCGIYNRAAGESLITLRLGEQEEGRQSSAAMFIFDLDDFKSINDSLGHSSGDAVLRAFAAVLRQVFRRDDVVFRLGGDEFAAFARNLPLERIEKIYERIILKLEEPLACGVRVNACAGVAYSPGGRHTYDDFYMTADKALYIAKEGGKGKSSILCLYGNGS</sequence>
<dbReference type="InterPro" id="IPR043128">
    <property type="entry name" value="Rev_trsase/Diguanyl_cyclase"/>
</dbReference>
<proteinExistence type="predicted"/>
<dbReference type="SUPFAM" id="SSF55073">
    <property type="entry name" value="Nucleotide cyclase"/>
    <property type="match status" value="1"/>
</dbReference>
<dbReference type="NCBIfam" id="TIGR00254">
    <property type="entry name" value="GGDEF"/>
    <property type="match status" value="1"/>
</dbReference>
<dbReference type="GO" id="GO:1902201">
    <property type="term" value="P:negative regulation of bacterial-type flagellum-dependent cell motility"/>
    <property type="evidence" value="ECO:0007669"/>
    <property type="project" value="TreeGrafter"/>
</dbReference>
<feature type="domain" description="GGDEF" evidence="3">
    <location>
        <begin position="310"/>
        <end position="439"/>
    </location>
</feature>
<organism evidence="4">
    <name type="scientific">uncultured Desulfovibrio sp</name>
    <dbReference type="NCBI Taxonomy" id="167968"/>
    <lineage>
        <taxon>Bacteria</taxon>
        <taxon>Pseudomonadati</taxon>
        <taxon>Thermodesulfobacteriota</taxon>
        <taxon>Desulfovibrionia</taxon>
        <taxon>Desulfovibrionales</taxon>
        <taxon>Desulfovibrionaceae</taxon>
        <taxon>Desulfovibrio</taxon>
        <taxon>environmental samples</taxon>
    </lineage>
</organism>
<dbReference type="PROSITE" id="PS50887">
    <property type="entry name" value="GGDEF"/>
    <property type="match status" value="1"/>
</dbReference>
<comment type="catalytic activity">
    <reaction evidence="2">
        <text>2 GTP = 3',3'-c-di-GMP + 2 diphosphate</text>
        <dbReference type="Rhea" id="RHEA:24898"/>
        <dbReference type="ChEBI" id="CHEBI:33019"/>
        <dbReference type="ChEBI" id="CHEBI:37565"/>
        <dbReference type="ChEBI" id="CHEBI:58805"/>
        <dbReference type="EC" id="2.7.7.65"/>
    </reaction>
</comment>
<evidence type="ECO:0000313" key="4">
    <source>
        <dbReference type="EMBL" id="SCM72468.1"/>
    </source>
</evidence>
<dbReference type="CDD" id="cd01949">
    <property type="entry name" value="GGDEF"/>
    <property type="match status" value="1"/>
</dbReference>
<evidence type="ECO:0000259" key="3">
    <source>
        <dbReference type="PROSITE" id="PS50887"/>
    </source>
</evidence>
<accession>A0A212L4L4</accession>
<gene>
    <name evidence="4" type="ORF">KL86DES1_20634</name>
</gene>
<dbReference type="Pfam" id="PF00990">
    <property type="entry name" value="GGDEF"/>
    <property type="match status" value="1"/>
</dbReference>
<dbReference type="PANTHER" id="PTHR45138">
    <property type="entry name" value="REGULATORY COMPONENTS OF SENSORY TRANSDUCTION SYSTEM"/>
    <property type="match status" value="1"/>
</dbReference>
<dbReference type="EMBL" id="FMJC01000002">
    <property type="protein sequence ID" value="SCM72468.1"/>
    <property type="molecule type" value="Genomic_DNA"/>
</dbReference>
<dbReference type="GO" id="GO:0005886">
    <property type="term" value="C:plasma membrane"/>
    <property type="evidence" value="ECO:0007669"/>
    <property type="project" value="TreeGrafter"/>
</dbReference>
<evidence type="ECO:0000256" key="1">
    <source>
        <dbReference type="ARBA" id="ARBA00012528"/>
    </source>
</evidence>
<protein>
    <recommendedName>
        <fullName evidence="1">diguanylate cyclase</fullName>
        <ecNumber evidence="1">2.7.7.65</ecNumber>
    </recommendedName>
</protein>
<name>A0A212L4L4_9BACT</name>
<dbReference type="InterPro" id="IPR029787">
    <property type="entry name" value="Nucleotide_cyclase"/>
</dbReference>
<dbReference type="GO" id="GO:0043709">
    <property type="term" value="P:cell adhesion involved in single-species biofilm formation"/>
    <property type="evidence" value="ECO:0007669"/>
    <property type="project" value="TreeGrafter"/>
</dbReference>
<evidence type="ECO:0000256" key="2">
    <source>
        <dbReference type="ARBA" id="ARBA00034247"/>
    </source>
</evidence>
<dbReference type="GO" id="GO:0052621">
    <property type="term" value="F:diguanylate cyclase activity"/>
    <property type="evidence" value="ECO:0007669"/>
    <property type="project" value="UniProtKB-EC"/>
</dbReference>
<reference evidence="4" key="1">
    <citation type="submission" date="2016-08" db="EMBL/GenBank/DDBJ databases">
        <authorList>
            <person name="Seilhamer J.J."/>
        </authorList>
    </citation>
    <scope>NUCLEOTIDE SEQUENCE</scope>
    <source>
        <strain evidence="4">86-1</strain>
    </source>
</reference>
<dbReference type="Gene3D" id="3.30.70.270">
    <property type="match status" value="1"/>
</dbReference>
<dbReference type="EC" id="2.7.7.65" evidence="1"/>
<dbReference type="PANTHER" id="PTHR45138:SF9">
    <property type="entry name" value="DIGUANYLATE CYCLASE DGCM-RELATED"/>
    <property type="match status" value="1"/>
</dbReference>
<dbReference type="InterPro" id="IPR050469">
    <property type="entry name" value="Diguanylate_Cyclase"/>
</dbReference>
<dbReference type="SMART" id="SM00267">
    <property type="entry name" value="GGDEF"/>
    <property type="match status" value="1"/>
</dbReference>